<dbReference type="GO" id="GO:0008080">
    <property type="term" value="F:N-acetyltransferase activity"/>
    <property type="evidence" value="ECO:0007669"/>
    <property type="project" value="UniProtKB-ARBA"/>
</dbReference>
<dbReference type="Gene3D" id="3.40.630.30">
    <property type="match status" value="2"/>
</dbReference>
<keyword evidence="5" id="KW-0067">ATP-binding</keyword>
<keyword evidence="2" id="KW-0808">Transferase</keyword>
<evidence type="ECO:0000313" key="12">
    <source>
        <dbReference type="Proteomes" id="UP001626550"/>
    </source>
</evidence>
<dbReference type="Proteomes" id="UP001626550">
    <property type="component" value="Unassembled WGS sequence"/>
</dbReference>
<dbReference type="InterPro" id="IPR000182">
    <property type="entry name" value="GNAT_dom"/>
</dbReference>
<sequence>MPNFNFRHRKKNLKILNKKRKAGITCEGTVFEQFVCATDIRWCYYSETQNILGQTFDICVLQDFEALTPNTLARTIETVSGGGLVIFLLKTMDSLRQLCTMAMDVHSRYRTDSHQEVVGRFNERFLLSLSSHPNCLVLDDRWRVLPISKRVLSALKPVPTSTSSEDEKLAELHKLKISLTEDGSPFAPLINICITLDQAKCLLQACASLATIQRHLQSSRKREKPLMSETQLNNIETLLHLHQRDSKSAVVLTTAARGRGKSASLGLALAAAVEAGLPNMNVTAPSPENVTTLFDFLIRGLKALDYEEHIDFHVMRALHQKNIVSAIEVVKRSYRQTICYVNPWDASQDSHLDLVCIDEAAAIPLPLVKRLISKNPRLVFLASTINGYEGTGRSLSLKLMQELREICPLAPESKMLNKSEDKPAGQNLNSLNASRVLYECELEDAIRYANGDATERWLNQLLCLDCCESLRAASSNGIFPPPDLCNLYYVNRDTLFAYHSATETFLRRLMALYVSGHYKNSPNDLQMLSDAPAHHIFCLLAPYEKESGHVPEVLCVVQVCFEGSITRDMVQRSLSRGLRPSGDLIPWTISQQFCSGDFGTLSGARIVRIATHPDYQSMGYGGRALKLLEQYFSGQIPLEKDLPKRKEEQSTEQVVPGADGSDQEQNDSDIDQPIEAELENGFAKKRKLKEDQEEEEAPILTEKFLAKKTESLPPLLSRLSERPAEKLHYLGVAFGATPSLIRFWKRAAYIPVYLRQSV</sequence>
<dbReference type="GO" id="GO:0005524">
    <property type="term" value="F:ATP binding"/>
    <property type="evidence" value="ECO:0007669"/>
    <property type="project" value="UniProtKB-KW"/>
</dbReference>
<evidence type="ECO:0000256" key="7">
    <source>
        <dbReference type="SAM" id="MobiDB-lite"/>
    </source>
</evidence>
<feature type="domain" description="TcmA/NAT10 helicase" evidence="8">
    <location>
        <begin position="254"/>
        <end position="465"/>
    </location>
</feature>
<dbReference type="CDD" id="cd04301">
    <property type="entry name" value="NAT_SF"/>
    <property type="match status" value="1"/>
</dbReference>
<evidence type="ECO:0000259" key="10">
    <source>
        <dbReference type="Pfam" id="PF13718"/>
    </source>
</evidence>
<proteinExistence type="predicted"/>
<keyword evidence="6" id="KW-0012">Acyltransferase</keyword>
<dbReference type="Pfam" id="PF08351">
    <property type="entry name" value="TmcA_N"/>
    <property type="match status" value="1"/>
</dbReference>
<dbReference type="Gene3D" id="3.40.50.11040">
    <property type="match status" value="1"/>
</dbReference>
<evidence type="ECO:0000256" key="1">
    <source>
        <dbReference type="ARBA" id="ARBA00004604"/>
    </source>
</evidence>
<dbReference type="GO" id="GO:0008033">
    <property type="term" value="P:tRNA processing"/>
    <property type="evidence" value="ECO:0007669"/>
    <property type="project" value="UniProtKB-KW"/>
</dbReference>
<feature type="non-terminal residue" evidence="11">
    <location>
        <position position="758"/>
    </location>
</feature>
<gene>
    <name evidence="11" type="primary">NAT10_1</name>
    <name evidence="11" type="ORF">Ciccas_004738</name>
</gene>
<feature type="region of interest" description="Disordered" evidence="7">
    <location>
        <begin position="639"/>
        <end position="668"/>
    </location>
</feature>
<organism evidence="11 12">
    <name type="scientific">Cichlidogyrus casuarinus</name>
    <dbReference type="NCBI Taxonomy" id="1844966"/>
    <lineage>
        <taxon>Eukaryota</taxon>
        <taxon>Metazoa</taxon>
        <taxon>Spiralia</taxon>
        <taxon>Lophotrochozoa</taxon>
        <taxon>Platyhelminthes</taxon>
        <taxon>Monogenea</taxon>
        <taxon>Monopisthocotylea</taxon>
        <taxon>Dactylogyridea</taxon>
        <taxon>Ancyrocephalidae</taxon>
        <taxon>Cichlidogyrus</taxon>
    </lineage>
</organism>
<evidence type="ECO:0000256" key="2">
    <source>
        <dbReference type="ARBA" id="ARBA00022679"/>
    </source>
</evidence>
<evidence type="ECO:0000256" key="4">
    <source>
        <dbReference type="ARBA" id="ARBA00022741"/>
    </source>
</evidence>
<feature type="domain" description="TmcA/NAT10 N-terminal" evidence="9">
    <location>
        <begin position="38"/>
        <end position="139"/>
    </location>
</feature>
<dbReference type="InterPro" id="IPR027417">
    <property type="entry name" value="P-loop_NTPase"/>
</dbReference>
<dbReference type="Pfam" id="PF13718">
    <property type="entry name" value="GNAT_acetyltr_2"/>
    <property type="match status" value="2"/>
</dbReference>
<evidence type="ECO:0000256" key="5">
    <source>
        <dbReference type="ARBA" id="ARBA00022840"/>
    </source>
</evidence>
<keyword evidence="3" id="KW-0819">tRNA processing</keyword>
<feature type="compositionally biased region" description="Basic and acidic residues" evidence="7">
    <location>
        <begin position="639"/>
        <end position="649"/>
    </location>
</feature>
<dbReference type="GO" id="GO:0005730">
    <property type="term" value="C:nucleolus"/>
    <property type="evidence" value="ECO:0007669"/>
    <property type="project" value="UniProtKB-SubCell"/>
</dbReference>
<dbReference type="AlphaFoldDB" id="A0ABD2QAM2"/>
<dbReference type="PANTHER" id="PTHR10925">
    <property type="entry name" value="N-ACETYLTRANSFERASE 10"/>
    <property type="match status" value="1"/>
</dbReference>
<dbReference type="Gene3D" id="3.40.50.300">
    <property type="entry name" value="P-loop containing nucleotide triphosphate hydrolases"/>
    <property type="match status" value="1"/>
</dbReference>
<evidence type="ECO:0000259" key="9">
    <source>
        <dbReference type="Pfam" id="PF08351"/>
    </source>
</evidence>
<feature type="domain" description="N-acetyltransferase" evidence="10">
    <location>
        <begin position="508"/>
        <end position="661"/>
    </location>
</feature>
<accession>A0ABD2QAM2</accession>
<dbReference type="EMBL" id="JBJKFK010000513">
    <property type="protein sequence ID" value="KAL3316606.1"/>
    <property type="molecule type" value="Genomic_DNA"/>
</dbReference>
<comment type="caution">
    <text evidence="11">The sequence shown here is derived from an EMBL/GenBank/DDBJ whole genome shotgun (WGS) entry which is preliminary data.</text>
</comment>
<reference evidence="11 12" key="1">
    <citation type="submission" date="2024-11" db="EMBL/GenBank/DDBJ databases">
        <title>Adaptive evolution of stress response genes in parasites aligns with host niche diversity.</title>
        <authorList>
            <person name="Hahn C."/>
            <person name="Resl P."/>
        </authorList>
    </citation>
    <scope>NUCLEOTIDE SEQUENCE [LARGE SCALE GENOMIC DNA]</scope>
    <source>
        <strain evidence="11">EGGRZ-B1_66</strain>
        <tissue evidence="11">Body</tissue>
    </source>
</reference>
<keyword evidence="12" id="KW-1185">Reference proteome</keyword>
<feature type="domain" description="N-acetyltransferase" evidence="10">
    <location>
        <begin position="684"/>
        <end position="757"/>
    </location>
</feature>
<dbReference type="Pfam" id="PF05127">
    <property type="entry name" value="NAT10_TcmA_helicase"/>
    <property type="match status" value="1"/>
</dbReference>
<dbReference type="InterPro" id="IPR013562">
    <property type="entry name" value="TmcA/NAT10_N"/>
</dbReference>
<evidence type="ECO:0000256" key="6">
    <source>
        <dbReference type="ARBA" id="ARBA00023315"/>
    </source>
</evidence>
<evidence type="ECO:0000313" key="11">
    <source>
        <dbReference type="EMBL" id="KAL3316606.1"/>
    </source>
</evidence>
<dbReference type="PANTHER" id="PTHR10925:SF5">
    <property type="entry name" value="RNA CYTIDINE ACETYLTRANSFERASE"/>
    <property type="match status" value="1"/>
</dbReference>
<dbReference type="InterPro" id="IPR032672">
    <property type="entry name" value="TmcA/NAT10/Kre33"/>
</dbReference>
<keyword evidence="4" id="KW-0547">Nucleotide-binding</keyword>
<dbReference type="GO" id="GO:0009451">
    <property type="term" value="P:RNA modification"/>
    <property type="evidence" value="ECO:0007669"/>
    <property type="project" value="UniProtKB-ARBA"/>
</dbReference>
<name>A0ABD2QAM2_9PLAT</name>
<comment type="subcellular location">
    <subcellularLocation>
        <location evidence="1">Nucleus</location>
        <location evidence="1">Nucleolus</location>
    </subcellularLocation>
</comment>
<evidence type="ECO:0000259" key="8">
    <source>
        <dbReference type="Pfam" id="PF05127"/>
    </source>
</evidence>
<dbReference type="InterPro" id="IPR007807">
    <property type="entry name" value="TcmA/NAT10_helicase"/>
</dbReference>
<protein>
    <submittedName>
        <fullName evidence="11">N-acetyltransferase 10</fullName>
    </submittedName>
</protein>
<evidence type="ECO:0000256" key="3">
    <source>
        <dbReference type="ARBA" id="ARBA00022694"/>
    </source>
</evidence>